<evidence type="ECO:0000259" key="3">
    <source>
        <dbReference type="PROSITE" id="PS50222"/>
    </source>
</evidence>
<feature type="transmembrane region" description="Helical" evidence="2">
    <location>
        <begin position="6"/>
        <end position="25"/>
    </location>
</feature>
<comment type="caution">
    <text evidence="6">The sequence shown here is derived from an EMBL/GenBank/DDBJ whole genome shotgun (WGS) entry which is preliminary data.</text>
</comment>
<dbReference type="Pfam" id="PF00404">
    <property type="entry name" value="Dockerin_1"/>
    <property type="match status" value="1"/>
</dbReference>
<dbReference type="Gene3D" id="1.10.1330.10">
    <property type="entry name" value="Dockerin domain"/>
    <property type="match status" value="1"/>
</dbReference>
<dbReference type="EMBL" id="LBSA01000032">
    <property type="protein sequence ID" value="KKQ08072.1"/>
    <property type="molecule type" value="Genomic_DNA"/>
</dbReference>
<evidence type="ECO:0000259" key="4">
    <source>
        <dbReference type="PROSITE" id="PS50853"/>
    </source>
</evidence>
<dbReference type="GO" id="GO:0003993">
    <property type="term" value="F:acid phosphatase activity"/>
    <property type="evidence" value="ECO:0007669"/>
    <property type="project" value="InterPro"/>
</dbReference>
<evidence type="ECO:0000259" key="5">
    <source>
        <dbReference type="PROSITE" id="PS51766"/>
    </source>
</evidence>
<feature type="region of interest" description="Disordered" evidence="1">
    <location>
        <begin position="67"/>
        <end position="86"/>
    </location>
</feature>
<dbReference type="InterPro" id="IPR016134">
    <property type="entry name" value="Dockerin_dom"/>
</dbReference>
<dbReference type="InterPro" id="IPR002048">
    <property type="entry name" value="EF_hand_dom"/>
</dbReference>
<keyword evidence="2" id="KW-0472">Membrane</keyword>
<dbReference type="Pfam" id="PF16656">
    <property type="entry name" value="Pur_ac_phosph_N"/>
    <property type="match status" value="1"/>
</dbReference>
<dbReference type="Proteomes" id="UP000034492">
    <property type="component" value="Unassembled WGS sequence"/>
</dbReference>
<protein>
    <recommendedName>
        <fullName evidence="8">Fibronectin type-III domain-containing protein</fullName>
    </recommendedName>
</protein>
<dbReference type="InterPro" id="IPR002105">
    <property type="entry name" value="Dockerin_1_rpt"/>
</dbReference>
<reference evidence="6 7" key="1">
    <citation type="journal article" date="2015" name="Nature">
        <title>rRNA introns, odd ribosomes, and small enigmatic genomes across a large radiation of phyla.</title>
        <authorList>
            <person name="Brown C.T."/>
            <person name="Hug L.A."/>
            <person name="Thomas B.C."/>
            <person name="Sharon I."/>
            <person name="Castelle C.J."/>
            <person name="Singh A."/>
            <person name="Wilkins M.J."/>
            <person name="Williams K.H."/>
            <person name="Banfield J.F."/>
        </authorList>
    </citation>
    <scope>NUCLEOTIDE SEQUENCE [LARGE SCALE GENOMIC DNA]</scope>
</reference>
<sequence>MKIPTVFGLVLIITSLSLGLILYSFQKTNDHNLKQSSTPQNIKIFNLTDRQASITWQTNLATEGEVELNGDQKNLKRDDRDLNTPTPHQVHFVTLKNLNPDTKYSYKIKSGNFSYPDYNLEFETLPQINTDNLSSEKNKFLRGTILNTNLNPIDEALVTLKIDGAQEIASITGISGNFILPLNILSADGTNFLEIDSTLPAILLVEKSSLKSNISLNLPLENPNLPPFTIGQSFNLSEYLQTLKRPSNPESLQTDISIYDLNADGTLNSLDSAIVSDNINRKVFDKKADLNNDGKVDQKDLTLILKSLQ</sequence>
<feature type="domain" description="EF-hand" evidence="3">
    <location>
        <begin position="275"/>
        <end position="309"/>
    </location>
</feature>
<dbReference type="InterPro" id="IPR003961">
    <property type="entry name" value="FN3_dom"/>
</dbReference>
<dbReference type="PROSITE" id="PS51766">
    <property type="entry name" value="DOCKERIN"/>
    <property type="match status" value="1"/>
</dbReference>
<dbReference type="GO" id="GO:0005509">
    <property type="term" value="F:calcium ion binding"/>
    <property type="evidence" value="ECO:0007669"/>
    <property type="project" value="InterPro"/>
</dbReference>
<dbReference type="PROSITE" id="PS00018">
    <property type="entry name" value="EF_HAND_1"/>
    <property type="match status" value="1"/>
</dbReference>
<organism evidence="6 7">
    <name type="scientific">Candidatus Daviesbacteria bacterium GW2011_GWB1_36_5</name>
    <dbReference type="NCBI Taxonomy" id="1618426"/>
    <lineage>
        <taxon>Bacteria</taxon>
        <taxon>Candidatus Daviesiibacteriota</taxon>
    </lineage>
</organism>
<dbReference type="PROSITE" id="PS50853">
    <property type="entry name" value="FN3"/>
    <property type="match status" value="1"/>
</dbReference>
<dbReference type="InterPro" id="IPR018247">
    <property type="entry name" value="EF_Hand_1_Ca_BS"/>
</dbReference>
<accession>A0A0G0ERE0</accession>
<proteinExistence type="predicted"/>
<dbReference type="GO" id="GO:0000272">
    <property type="term" value="P:polysaccharide catabolic process"/>
    <property type="evidence" value="ECO:0007669"/>
    <property type="project" value="InterPro"/>
</dbReference>
<dbReference type="CDD" id="cd00063">
    <property type="entry name" value="FN3"/>
    <property type="match status" value="1"/>
</dbReference>
<evidence type="ECO:0000256" key="2">
    <source>
        <dbReference type="SAM" id="Phobius"/>
    </source>
</evidence>
<feature type="compositionally biased region" description="Basic and acidic residues" evidence="1">
    <location>
        <begin position="73"/>
        <end position="82"/>
    </location>
</feature>
<dbReference type="InterPro" id="IPR008963">
    <property type="entry name" value="Purple_acid_Pase-like_N"/>
</dbReference>
<name>A0A0G0ERE0_9BACT</name>
<dbReference type="GO" id="GO:0004553">
    <property type="term" value="F:hydrolase activity, hydrolyzing O-glycosyl compounds"/>
    <property type="evidence" value="ECO:0007669"/>
    <property type="project" value="InterPro"/>
</dbReference>
<feature type="domain" description="Dockerin" evidence="5">
    <location>
        <begin position="254"/>
        <end position="309"/>
    </location>
</feature>
<evidence type="ECO:0008006" key="8">
    <source>
        <dbReference type="Google" id="ProtNLM"/>
    </source>
</evidence>
<evidence type="ECO:0000256" key="1">
    <source>
        <dbReference type="SAM" id="MobiDB-lite"/>
    </source>
</evidence>
<dbReference type="SUPFAM" id="SSF49363">
    <property type="entry name" value="Purple acid phosphatase, N-terminal domain"/>
    <property type="match status" value="1"/>
</dbReference>
<keyword evidence="2" id="KW-1133">Transmembrane helix</keyword>
<dbReference type="SUPFAM" id="SSF63446">
    <property type="entry name" value="Type I dockerin domain"/>
    <property type="match status" value="1"/>
</dbReference>
<dbReference type="CDD" id="cd14256">
    <property type="entry name" value="Dockerin_I"/>
    <property type="match status" value="1"/>
</dbReference>
<evidence type="ECO:0000313" key="6">
    <source>
        <dbReference type="EMBL" id="KKQ08072.1"/>
    </source>
</evidence>
<dbReference type="PROSITE" id="PS50222">
    <property type="entry name" value="EF_HAND_2"/>
    <property type="match status" value="1"/>
</dbReference>
<keyword evidence="2" id="KW-0812">Transmembrane</keyword>
<evidence type="ECO:0000313" key="7">
    <source>
        <dbReference type="Proteomes" id="UP000034492"/>
    </source>
</evidence>
<dbReference type="InterPro" id="IPR015914">
    <property type="entry name" value="PAPs_N"/>
</dbReference>
<dbReference type="Gene3D" id="2.60.40.380">
    <property type="entry name" value="Purple acid phosphatase-like, N-terminal"/>
    <property type="match status" value="1"/>
</dbReference>
<dbReference type="AlphaFoldDB" id="A0A0G0ERE0"/>
<dbReference type="InterPro" id="IPR036439">
    <property type="entry name" value="Dockerin_dom_sf"/>
</dbReference>
<gene>
    <name evidence="6" type="ORF">US19_C0032G0016</name>
</gene>
<dbReference type="SMART" id="SM00060">
    <property type="entry name" value="FN3"/>
    <property type="match status" value="1"/>
</dbReference>
<feature type="domain" description="Fibronectin type-III" evidence="4">
    <location>
        <begin position="38"/>
        <end position="127"/>
    </location>
</feature>